<sequence length="116" mass="13133">MNSLLPNDFTSLPIIISDYDAIAETRKHIQLPTAGIERSHNAASPTTSSSSNTDRDKDADKQTGFSESVEEIWARISDATKRKIREAAIEVLRRTEQSRIDEKMAFQYDDDARFLD</sequence>
<dbReference type="AlphaFoldDB" id="A0AAI9EAB8"/>
<keyword evidence="3" id="KW-1185">Reference proteome</keyword>
<comment type="caution">
    <text evidence="2">The sequence shown here is derived from an EMBL/GenBank/DDBJ whole genome shotgun (WGS) entry which is preliminary data.</text>
</comment>
<accession>A0AAI9EAB8</accession>
<organism evidence="2 3">
    <name type="scientific">Lecanosticta acicola</name>
    <dbReference type="NCBI Taxonomy" id="111012"/>
    <lineage>
        <taxon>Eukaryota</taxon>
        <taxon>Fungi</taxon>
        <taxon>Dikarya</taxon>
        <taxon>Ascomycota</taxon>
        <taxon>Pezizomycotina</taxon>
        <taxon>Dothideomycetes</taxon>
        <taxon>Dothideomycetidae</taxon>
        <taxon>Mycosphaerellales</taxon>
        <taxon>Mycosphaerellaceae</taxon>
        <taxon>Lecanosticta</taxon>
    </lineage>
</organism>
<feature type="region of interest" description="Disordered" evidence="1">
    <location>
        <begin position="32"/>
        <end position="66"/>
    </location>
</feature>
<evidence type="ECO:0000313" key="2">
    <source>
        <dbReference type="EMBL" id="CAK3997589.1"/>
    </source>
</evidence>
<feature type="compositionally biased region" description="Low complexity" evidence="1">
    <location>
        <begin position="41"/>
        <end position="52"/>
    </location>
</feature>
<protein>
    <submittedName>
        <fullName evidence="2">Uncharacterized protein</fullName>
    </submittedName>
</protein>
<reference evidence="2" key="1">
    <citation type="submission" date="2023-11" db="EMBL/GenBank/DDBJ databases">
        <authorList>
            <person name="Alioto T."/>
            <person name="Alioto T."/>
            <person name="Gomez Garrido J."/>
        </authorList>
    </citation>
    <scope>NUCLEOTIDE SEQUENCE</scope>
</reference>
<name>A0AAI9EAB8_9PEZI</name>
<gene>
    <name evidence="2" type="ORF">LECACI_7A004101</name>
</gene>
<dbReference type="EMBL" id="CAVMBE010000021">
    <property type="protein sequence ID" value="CAK3997589.1"/>
    <property type="molecule type" value="Genomic_DNA"/>
</dbReference>
<evidence type="ECO:0000313" key="3">
    <source>
        <dbReference type="Proteomes" id="UP001296104"/>
    </source>
</evidence>
<proteinExistence type="predicted"/>
<evidence type="ECO:0000256" key="1">
    <source>
        <dbReference type="SAM" id="MobiDB-lite"/>
    </source>
</evidence>
<dbReference type="Proteomes" id="UP001296104">
    <property type="component" value="Unassembled WGS sequence"/>
</dbReference>